<reference evidence="5" key="1">
    <citation type="submission" date="2021-01" db="EMBL/GenBank/DDBJ databases">
        <title>Genomic Encyclopedia of Type Strains, Phase IV (KMG-IV): sequencing the most valuable type-strain genomes for metagenomic binning, comparative biology and taxonomic classification.</title>
        <authorList>
            <person name="Goeker M."/>
        </authorList>
    </citation>
    <scope>NUCLEOTIDE SEQUENCE</scope>
    <source>
        <strain evidence="5">DSM 25523</strain>
    </source>
</reference>
<accession>A0A939BTM5</accession>
<dbReference type="Pfam" id="PF07729">
    <property type="entry name" value="FCD"/>
    <property type="match status" value="1"/>
</dbReference>
<dbReference type="Gene3D" id="1.10.10.10">
    <property type="entry name" value="Winged helix-like DNA-binding domain superfamily/Winged helix DNA-binding domain"/>
    <property type="match status" value="1"/>
</dbReference>
<name>A0A939BTM5_9BACL</name>
<dbReference type="InterPro" id="IPR036390">
    <property type="entry name" value="WH_DNA-bd_sf"/>
</dbReference>
<evidence type="ECO:0000313" key="5">
    <source>
        <dbReference type="EMBL" id="MBM7589624.1"/>
    </source>
</evidence>
<dbReference type="PROSITE" id="PS50949">
    <property type="entry name" value="HTH_GNTR"/>
    <property type="match status" value="1"/>
</dbReference>
<dbReference type="InterPro" id="IPR008920">
    <property type="entry name" value="TF_FadR/GntR_C"/>
</dbReference>
<dbReference type="EMBL" id="JAFBEB010000003">
    <property type="protein sequence ID" value="MBM7589624.1"/>
    <property type="molecule type" value="Genomic_DNA"/>
</dbReference>
<keyword evidence="3" id="KW-0804">Transcription</keyword>
<feature type="domain" description="HTH gntR-type" evidence="4">
    <location>
        <begin position="11"/>
        <end position="78"/>
    </location>
</feature>
<dbReference type="Pfam" id="PF00392">
    <property type="entry name" value="GntR"/>
    <property type="match status" value="1"/>
</dbReference>
<dbReference type="InterPro" id="IPR000524">
    <property type="entry name" value="Tscrpt_reg_HTH_GntR"/>
</dbReference>
<dbReference type="SMART" id="SM00895">
    <property type="entry name" value="FCD"/>
    <property type="match status" value="1"/>
</dbReference>
<gene>
    <name evidence="5" type="ORF">JOD01_001224</name>
</gene>
<dbReference type="GO" id="GO:0003677">
    <property type="term" value="F:DNA binding"/>
    <property type="evidence" value="ECO:0007669"/>
    <property type="project" value="UniProtKB-KW"/>
</dbReference>
<keyword evidence="6" id="KW-1185">Reference proteome</keyword>
<dbReference type="SUPFAM" id="SSF48008">
    <property type="entry name" value="GntR ligand-binding domain-like"/>
    <property type="match status" value="1"/>
</dbReference>
<evidence type="ECO:0000259" key="4">
    <source>
        <dbReference type="PROSITE" id="PS50949"/>
    </source>
</evidence>
<dbReference type="CDD" id="cd07377">
    <property type="entry name" value="WHTH_GntR"/>
    <property type="match status" value="1"/>
</dbReference>
<dbReference type="Proteomes" id="UP000717624">
    <property type="component" value="Unassembled WGS sequence"/>
</dbReference>
<dbReference type="PANTHER" id="PTHR43537">
    <property type="entry name" value="TRANSCRIPTIONAL REGULATOR, GNTR FAMILY"/>
    <property type="match status" value="1"/>
</dbReference>
<evidence type="ECO:0000256" key="3">
    <source>
        <dbReference type="ARBA" id="ARBA00023163"/>
    </source>
</evidence>
<evidence type="ECO:0000256" key="2">
    <source>
        <dbReference type="ARBA" id="ARBA00023125"/>
    </source>
</evidence>
<dbReference type="SMART" id="SM00345">
    <property type="entry name" value="HTH_GNTR"/>
    <property type="match status" value="1"/>
</dbReference>
<dbReference type="AlphaFoldDB" id="A0A939BTM5"/>
<dbReference type="InterPro" id="IPR036388">
    <property type="entry name" value="WH-like_DNA-bd_sf"/>
</dbReference>
<dbReference type="PANTHER" id="PTHR43537:SF6">
    <property type="entry name" value="HTH-TYPE TRANSCRIPTIONAL REPRESSOR RSPR"/>
    <property type="match status" value="1"/>
</dbReference>
<keyword evidence="1" id="KW-0805">Transcription regulation</keyword>
<keyword evidence="2 5" id="KW-0238">DNA-binding</keyword>
<protein>
    <submittedName>
        <fullName evidence="5">DNA-binding GntR family transcriptional regulator</fullName>
    </submittedName>
</protein>
<dbReference type="SUPFAM" id="SSF46785">
    <property type="entry name" value="Winged helix' DNA-binding domain"/>
    <property type="match status" value="1"/>
</dbReference>
<organism evidence="5 6">
    <name type="scientific">Brevibacillus fulvus</name>
    <dbReference type="NCBI Taxonomy" id="1125967"/>
    <lineage>
        <taxon>Bacteria</taxon>
        <taxon>Bacillati</taxon>
        <taxon>Bacillota</taxon>
        <taxon>Bacilli</taxon>
        <taxon>Bacillales</taxon>
        <taxon>Paenibacillaceae</taxon>
        <taxon>Brevibacillus</taxon>
    </lineage>
</organism>
<dbReference type="RefSeq" id="WP_204517348.1">
    <property type="nucleotide sequence ID" value="NZ_BAABIN010000038.1"/>
</dbReference>
<comment type="caution">
    <text evidence="5">The sequence shown here is derived from an EMBL/GenBank/DDBJ whole genome shotgun (WGS) entry which is preliminary data.</text>
</comment>
<dbReference type="GO" id="GO:0003700">
    <property type="term" value="F:DNA-binding transcription factor activity"/>
    <property type="evidence" value="ECO:0007669"/>
    <property type="project" value="InterPro"/>
</dbReference>
<evidence type="ECO:0000313" key="6">
    <source>
        <dbReference type="Proteomes" id="UP000717624"/>
    </source>
</evidence>
<proteinExistence type="predicted"/>
<dbReference type="InterPro" id="IPR011711">
    <property type="entry name" value="GntR_C"/>
</dbReference>
<sequence length="226" mass="26434">MNFELNKRPGNSIRDHIYQLLRENIMSLQMRPGLNISEKDISARLEVSRTPVREAFVKLAQEELLEIYPQKGTFVSLIDLGQVEEARFIREHLERATVVLACEKIDSESLLELESNLLTQQLCVQDKNYTKLFALDEDFHATIARGCGKSRVWSVIQQTNVHLNRIRILRLAANYNWDTILQQHREILNAIKEKDQEKADRVMKEHLTLVISEQEDLKKAYPEYFK</sequence>
<dbReference type="Gene3D" id="1.20.120.530">
    <property type="entry name" value="GntR ligand-binding domain-like"/>
    <property type="match status" value="1"/>
</dbReference>
<evidence type="ECO:0000256" key="1">
    <source>
        <dbReference type="ARBA" id="ARBA00023015"/>
    </source>
</evidence>